<evidence type="ECO:0000313" key="2">
    <source>
        <dbReference type="EMBL" id="GAG99570.1"/>
    </source>
</evidence>
<dbReference type="CDD" id="cd21109">
    <property type="entry name" value="SPASM"/>
    <property type="match status" value="1"/>
</dbReference>
<protein>
    <recommendedName>
        <fullName evidence="1">4Fe4S-binding SPASM domain-containing protein</fullName>
    </recommendedName>
</protein>
<evidence type="ECO:0000259" key="1">
    <source>
        <dbReference type="Pfam" id="PF13186"/>
    </source>
</evidence>
<dbReference type="PANTHER" id="PTHR11228:SF27">
    <property type="entry name" value="GLYCYL-RADICAL ENZYME ACTIVATING ENZYME MJ1227-RELATED"/>
    <property type="match status" value="1"/>
</dbReference>
<dbReference type="NCBIfam" id="TIGR04085">
    <property type="entry name" value="rSAM_more_4Fe4S"/>
    <property type="match status" value="1"/>
</dbReference>
<dbReference type="InterPro" id="IPR023885">
    <property type="entry name" value="4Fe4S-binding_SPASM_dom"/>
</dbReference>
<comment type="caution">
    <text evidence="2">The sequence shown here is derived from an EMBL/GenBank/DDBJ whole genome shotgun (WGS) entry which is preliminary data.</text>
</comment>
<dbReference type="Pfam" id="PF13186">
    <property type="entry name" value="SPASM"/>
    <property type="match status" value="1"/>
</dbReference>
<gene>
    <name evidence="2" type="ORF">S01H4_41486</name>
</gene>
<dbReference type="PANTHER" id="PTHR11228">
    <property type="entry name" value="RADICAL SAM DOMAIN PROTEIN"/>
    <property type="match status" value="1"/>
</dbReference>
<dbReference type="InterPro" id="IPR013785">
    <property type="entry name" value="Aldolase_TIM"/>
</dbReference>
<name>X1BX33_9ZZZZ</name>
<dbReference type="InterPro" id="IPR050377">
    <property type="entry name" value="Radical_SAM_PqqE_MftC-like"/>
</dbReference>
<dbReference type="SUPFAM" id="SSF102114">
    <property type="entry name" value="Radical SAM enzymes"/>
    <property type="match status" value="1"/>
</dbReference>
<dbReference type="Gene3D" id="3.20.20.70">
    <property type="entry name" value="Aldolase class I"/>
    <property type="match status" value="1"/>
</dbReference>
<reference evidence="2" key="1">
    <citation type="journal article" date="2014" name="Front. Microbiol.">
        <title>High frequency of phylogenetically diverse reductive dehalogenase-homologous genes in deep subseafloor sedimentary metagenomes.</title>
        <authorList>
            <person name="Kawai M."/>
            <person name="Futagami T."/>
            <person name="Toyoda A."/>
            <person name="Takaki Y."/>
            <person name="Nishi S."/>
            <person name="Hori S."/>
            <person name="Arai W."/>
            <person name="Tsubouchi T."/>
            <person name="Morono Y."/>
            <person name="Uchiyama I."/>
            <person name="Ito T."/>
            <person name="Fujiyama A."/>
            <person name="Inagaki F."/>
            <person name="Takami H."/>
        </authorList>
    </citation>
    <scope>NUCLEOTIDE SEQUENCE</scope>
    <source>
        <strain evidence="2">Expedition CK06-06</strain>
    </source>
</reference>
<proteinExistence type="predicted"/>
<dbReference type="EMBL" id="BART01022694">
    <property type="protein sequence ID" value="GAG99570.1"/>
    <property type="molecule type" value="Genomic_DNA"/>
</dbReference>
<accession>X1BX33</accession>
<dbReference type="InterPro" id="IPR058240">
    <property type="entry name" value="rSAM_sf"/>
</dbReference>
<feature type="non-terminal residue" evidence="2">
    <location>
        <position position="1"/>
    </location>
</feature>
<organism evidence="2">
    <name type="scientific">marine sediment metagenome</name>
    <dbReference type="NCBI Taxonomy" id="412755"/>
    <lineage>
        <taxon>unclassified sequences</taxon>
        <taxon>metagenomes</taxon>
        <taxon>ecological metagenomes</taxon>
    </lineage>
</organism>
<feature type="domain" description="4Fe4S-binding SPASM" evidence="1">
    <location>
        <begin position="8"/>
        <end position="69"/>
    </location>
</feature>
<sequence length="72" mass="8684">WFKARRKCFFVWGTLFISPNGDVMPCQFYPDYKLGNIRDAKLKEIWNNEKYRKFRLELKKGLFPGCARCCKL</sequence>
<dbReference type="AlphaFoldDB" id="X1BX33"/>